<dbReference type="Pfam" id="PF25209">
    <property type="entry name" value="Phage_capsid_4"/>
    <property type="match status" value="1"/>
</dbReference>
<proteinExistence type="predicted"/>
<accession>A0A6J5QB60</accession>
<evidence type="ECO:0008006" key="3">
    <source>
        <dbReference type="Google" id="ProtNLM"/>
    </source>
</evidence>
<dbReference type="EMBL" id="LR797013">
    <property type="protein sequence ID" value="CAB4181539.1"/>
    <property type="molecule type" value="Genomic_DNA"/>
</dbReference>
<name>A0A6J5QB60_9CAUD</name>
<organism evidence="1">
    <name type="scientific">uncultured Caudovirales phage</name>
    <dbReference type="NCBI Taxonomy" id="2100421"/>
    <lineage>
        <taxon>Viruses</taxon>
        <taxon>Duplodnaviria</taxon>
        <taxon>Heunggongvirae</taxon>
        <taxon>Uroviricota</taxon>
        <taxon>Caudoviricetes</taxon>
        <taxon>Peduoviridae</taxon>
        <taxon>Maltschvirus</taxon>
        <taxon>Maltschvirus maltsch</taxon>
    </lineage>
</organism>
<gene>
    <name evidence="1" type="ORF">UFOVP1068_46</name>
    <name evidence="2" type="ORF">UFOVP1300_3</name>
</gene>
<protein>
    <recommendedName>
        <fullName evidence="3">Bacteriophage Mu, GpT</fullName>
    </recommendedName>
</protein>
<dbReference type="EMBL" id="LR797243">
    <property type="protein sequence ID" value="CAB4195275.1"/>
    <property type="molecule type" value="Genomic_DNA"/>
</dbReference>
<reference evidence="1" key="1">
    <citation type="submission" date="2020-05" db="EMBL/GenBank/DDBJ databases">
        <authorList>
            <person name="Chiriac C."/>
            <person name="Salcher M."/>
            <person name="Ghai R."/>
            <person name="Kavagutti S V."/>
        </authorList>
    </citation>
    <scope>NUCLEOTIDE SEQUENCE</scope>
</reference>
<sequence>MAVPMRSTDFRSIVEPILNEEFDGLYNQRADEWKQVFTERNGIPRNYHEEPVLYGFGAAPELPDGMPVTYQSGGVLFNARYVYKVYGLAFALTKVLVEDGDHISIGQTYAKHLAQSLIETKETLCANILNRAFNGSYTGGDGVSLVNSAHPIAAGTASNVLTTAANLSQTSLEQMLIQIRNAIDNNGKRIRLTPTKLVLSPSNVFQGEVLLKSVLRAGTGNNDINPINSMGMIDGGQANLSRLTSTTAWWVQTDAKVGLQLMMRRKLEKSMEGDFETDSMRYKATERYIPGWTDWRTVYGTPGL</sequence>
<evidence type="ECO:0000313" key="2">
    <source>
        <dbReference type="EMBL" id="CAB4195275.1"/>
    </source>
</evidence>
<evidence type="ECO:0000313" key="1">
    <source>
        <dbReference type="EMBL" id="CAB4181539.1"/>
    </source>
</evidence>